<comment type="subcellular location">
    <subcellularLocation>
        <location evidence="1">Cell membrane</location>
        <topology evidence="1">Multi-pass membrane protein</topology>
    </subcellularLocation>
</comment>
<keyword evidence="3" id="KW-0813">Transport</keyword>
<feature type="transmembrane region" description="Helical" evidence="8">
    <location>
        <begin position="144"/>
        <end position="167"/>
    </location>
</feature>
<name>A0ABS7NLG0_9RHOB</name>
<sequence>MADLTAPVSAAPRRWLLLAAVLLVPLAVVSLLVGAGPLPLGSLLSDPQALQVLAVSRIPRTAAVLLTGAAMAVAGVIMQLLVRNRFVEPGTTGTSEAAMLGLLAVTLLAPAAPIPVKMLAAAAAALAGTGVFMLLARRIPPQQVLLIPLSGLIYGGLLMACATFIAIEGGLLQYLGVWMSGEFSGILAGRYELLWLAGGLALLSYFAADQFTIAGLGRDVSLNLGLRYGQVLGFGIVTVSLVSSLVIVTVGMLPFVGLVVPNLVSRLMGDNLRESLPVVAAAGAGLLLICDILGRLLRYPYEIPAGTVFGIFGAAVFLYLLLGRRADG</sequence>
<comment type="caution">
    <text evidence="9">The sequence shown here is derived from an EMBL/GenBank/DDBJ whole genome shotgun (WGS) entry which is preliminary data.</text>
</comment>
<proteinExistence type="inferred from homology"/>
<dbReference type="SUPFAM" id="SSF81345">
    <property type="entry name" value="ABC transporter involved in vitamin B12 uptake, BtuC"/>
    <property type="match status" value="1"/>
</dbReference>
<dbReference type="InterPro" id="IPR037294">
    <property type="entry name" value="ABC_BtuC-like"/>
</dbReference>
<dbReference type="CDD" id="cd06550">
    <property type="entry name" value="TM_ABC_iron-siderophores_like"/>
    <property type="match status" value="1"/>
</dbReference>
<evidence type="ECO:0000256" key="5">
    <source>
        <dbReference type="ARBA" id="ARBA00022692"/>
    </source>
</evidence>
<feature type="transmembrane region" description="Helical" evidence="8">
    <location>
        <begin position="187"/>
        <end position="208"/>
    </location>
</feature>
<dbReference type="Gene3D" id="1.10.3470.10">
    <property type="entry name" value="ABC transporter involved in vitamin B12 uptake, BtuC"/>
    <property type="match status" value="1"/>
</dbReference>
<evidence type="ECO:0000256" key="7">
    <source>
        <dbReference type="ARBA" id="ARBA00023136"/>
    </source>
</evidence>
<feature type="transmembrane region" description="Helical" evidence="8">
    <location>
        <begin position="15"/>
        <end position="38"/>
    </location>
</feature>
<gene>
    <name evidence="9" type="ORF">KUV26_19075</name>
</gene>
<feature type="transmembrane region" description="Helical" evidence="8">
    <location>
        <begin position="94"/>
        <end position="112"/>
    </location>
</feature>
<dbReference type="InterPro" id="IPR000522">
    <property type="entry name" value="ABC_transptr_permease_BtuC"/>
</dbReference>
<evidence type="ECO:0000256" key="4">
    <source>
        <dbReference type="ARBA" id="ARBA00022475"/>
    </source>
</evidence>
<dbReference type="EMBL" id="JAHVJA010000011">
    <property type="protein sequence ID" value="MBY6141549.1"/>
    <property type="molecule type" value="Genomic_DNA"/>
</dbReference>
<dbReference type="RefSeq" id="WP_222509583.1">
    <property type="nucleotide sequence ID" value="NZ_JAHVJA010000011.1"/>
</dbReference>
<accession>A0ABS7NLG0</accession>
<evidence type="ECO:0000313" key="10">
    <source>
        <dbReference type="Proteomes" id="UP000766629"/>
    </source>
</evidence>
<dbReference type="Proteomes" id="UP000766629">
    <property type="component" value="Unassembled WGS sequence"/>
</dbReference>
<feature type="transmembrane region" description="Helical" evidence="8">
    <location>
        <begin position="276"/>
        <end position="297"/>
    </location>
</feature>
<reference evidence="9 10" key="1">
    <citation type="submission" date="2021-06" db="EMBL/GenBank/DDBJ databases">
        <title>50 bacteria genomes isolated from Dapeng, Shenzhen, China.</title>
        <authorList>
            <person name="Zheng W."/>
            <person name="Yu S."/>
            <person name="Huang Y."/>
        </authorList>
    </citation>
    <scope>NUCLEOTIDE SEQUENCE [LARGE SCALE GENOMIC DNA]</scope>
    <source>
        <strain evidence="9 10">DP1N14-2</strain>
    </source>
</reference>
<dbReference type="PANTHER" id="PTHR30472:SF27">
    <property type="entry name" value="PETROBACTIN IMPORT SYSTEM PERMEASE PROTEIN YCLN"/>
    <property type="match status" value="1"/>
</dbReference>
<organism evidence="9 10">
    <name type="scientific">Leisingera daeponensis</name>
    <dbReference type="NCBI Taxonomy" id="405746"/>
    <lineage>
        <taxon>Bacteria</taxon>
        <taxon>Pseudomonadati</taxon>
        <taxon>Pseudomonadota</taxon>
        <taxon>Alphaproteobacteria</taxon>
        <taxon>Rhodobacterales</taxon>
        <taxon>Roseobacteraceae</taxon>
        <taxon>Leisingera</taxon>
    </lineage>
</organism>
<feature type="transmembrane region" description="Helical" evidence="8">
    <location>
        <begin position="118"/>
        <end position="137"/>
    </location>
</feature>
<evidence type="ECO:0000256" key="1">
    <source>
        <dbReference type="ARBA" id="ARBA00004651"/>
    </source>
</evidence>
<evidence type="ECO:0000256" key="6">
    <source>
        <dbReference type="ARBA" id="ARBA00022989"/>
    </source>
</evidence>
<evidence type="ECO:0000256" key="2">
    <source>
        <dbReference type="ARBA" id="ARBA00007935"/>
    </source>
</evidence>
<feature type="transmembrane region" description="Helical" evidence="8">
    <location>
        <begin position="58"/>
        <end position="82"/>
    </location>
</feature>
<comment type="similarity">
    <text evidence="2">Belongs to the binding-protein-dependent transport system permease family. FecCD subfamily.</text>
</comment>
<keyword evidence="10" id="KW-1185">Reference proteome</keyword>
<keyword evidence="7 8" id="KW-0472">Membrane</keyword>
<keyword evidence="6 8" id="KW-1133">Transmembrane helix</keyword>
<dbReference type="PANTHER" id="PTHR30472">
    <property type="entry name" value="FERRIC ENTEROBACTIN TRANSPORT SYSTEM PERMEASE PROTEIN"/>
    <property type="match status" value="1"/>
</dbReference>
<evidence type="ECO:0000313" key="9">
    <source>
        <dbReference type="EMBL" id="MBY6141549.1"/>
    </source>
</evidence>
<protein>
    <submittedName>
        <fullName evidence="9">Iron chelate uptake ABC transporter family permease subunit</fullName>
    </submittedName>
</protein>
<dbReference type="Pfam" id="PF01032">
    <property type="entry name" value="FecCD"/>
    <property type="match status" value="1"/>
</dbReference>
<keyword evidence="4" id="KW-1003">Cell membrane</keyword>
<evidence type="ECO:0000256" key="8">
    <source>
        <dbReference type="SAM" id="Phobius"/>
    </source>
</evidence>
<keyword evidence="5 8" id="KW-0812">Transmembrane</keyword>
<feature type="transmembrane region" description="Helical" evidence="8">
    <location>
        <begin position="245"/>
        <end position="264"/>
    </location>
</feature>
<feature type="transmembrane region" description="Helical" evidence="8">
    <location>
        <begin position="303"/>
        <end position="322"/>
    </location>
</feature>
<feature type="transmembrane region" description="Helical" evidence="8">
    <location>
        <begin position="220"/>
        <end position="239"/>
    </location>
</feature>
<evidence type="ECO:0000256" key="3">
    <source>
        <dbReference type="ARBA" id="ARBA00022448"/>
    </source>
</evidence>